<feature type="region of interest" description="Disordered" evidence="1">
    <location>
        <begin position="79"/>
        <end position="99"/>
    </location>
</feature>
<dbReference type="AlphaFoldDB" id="A0A494WVI8"/>
<organism evidence="3 4">
    <name type="scientific">Desulfofundulus salinus</name>
    <dbReference type="NCBI Taxonomy" id="2419843"/>
    <lineage>
        <taxon>Bacteria</taxon>
        <taxon>Bacillati</taxon>
        <taxon>Bacillota</taxon>
        <taxon>Clostridia</taxon>
        <taxon>Eubacteriales</taxon>
        <taxon>Peptococcaceae</taxon>
        <taxon>Desulfofundulus</taxon>
    </lineage>
</organism>
<dbReference type="InterPro" id="IPR001387">
    <property type="entry name" value="Cro/C1-type_HTH"/>
</dbReference>
<dbReference type="Proteomes" id="UP000271256">
    <property type="component" value="Unassembled WGS sequence"/>
</dbReference>
<dbReference type="SMART" id="SM00530">
    <property type="entry name" value="HTH_XRE"/>
    <property type="match status" value="1"/>
</dbReference>
<dbReference type="GO" id="GO:0003677">
    <property type="term" value="F:DNA binding"/>
    <property type="evidence" value="ECO:0007669"/>
    <property type="project" value="InterPro"/>
</dbReference>
<evidence type="ECO:0000256" key="1">
    <source>
        <dbReference type="SAM" id="MobiDB-lite"/>
    </source>
</evidence>
<dbReference type="SUPFAM" id="SSF47413">
    <property type="entry name" value="lambda repressor-like DNA-binding domains"/>
    <property type="match status" value="1"/>
</dbReference>
<keyword evidence="4" id="KW-1185">Reference proteome</keyword>
<name>A0A494WVI8_9FIRM</name>
<reference evidence="3 4" key="1">
    <citation type="submission" date="2018-10" db="EMBL/GenBank/DDBJ databases">
        <authorList>
            <person name="Grouzdev D.S."/>
            <person name="Krutkina M.S."/>
            <person name="Tourova T.P."/>
            <person name="Nazina T.N."/>
        </authorList>
    </citation>
    <scope>NUCLEOTIDE SEQUENCE [LARGE SCALE GENOMIC DNA]</scope>
    <source>
        <strain evidence="3 4">435</strain>
    </source>
</reference>
<dbReference type="InterPro" id="IPR010982">
    <property type="entry name" value="Lambda_DNA-bd_dom_sf"/>
</dbReference>
<feature type="compositionally biased region" description="Basic and acidic residues" evidence="1">
    <location>
        <begin position="81"/>
        <end position="95"/>
    </location>
</feature>
<proteinExistence type="predicted"/>
<accession>A0A494WVI8</accession>
<dbReference type="Pfam" id="PF13560">
    <property type="entry name" value="HTH_31"/>
    <property type="match status" value="1"/>
</dbReference>
<dbReference type="CDD" id="cd00093">
    <property type="entry name" value="HTH_XRE"/>
    <property type="match status" value="1"/>
</dbReference>
<dbReference type="EMBL" id="RBWE01000001">
    <property type="protein sequence ID" value="RKO67041.1"/>
    <property type="molecule type" value="Genomic_DNA"/>
</dbReference>
<comment type="caution">
    <text evidence="3">The sequence shown here is derived from an EMBL/GenBank/DDBJ whole genome shotgun (WGS) entry which is preliminary data.</text>
</comment>
<evidence type="ECO:0000313" key="4">
    <source>
        <dbReference type="Proteomes" id="UP000271256"/>
    </source>
</evidence>
<sequence>MALCYAKEENLMGTNQVRYFREKAGLSVRELARKANLHPAWVLQVERAEDSWGRTPWGYDTDRRFADALGVKLADLFSDYRPPERPKEKPPRVDKTEEDIDETIKVLNERRQTAGRFIDERDVCHYEETSPGVMQGFGDFHHWQRLQKARQQAVT</sequence>
<feature type="domain" description="HTH cro/C1-type" evidence="2">
    <location>
        <begin position="17"/>
        <end position="76"/>
    </location>
</feature>
<evidence type="ECO:0000259" key="2">
    <source>
        <dbReference type="PROSITE" id="PS50943"/>
    </source>
</evidence>
<protein>
    <submittedName>
        <fullName evidence="3">XRE family transcriptional regulator</fullName>
    </submittedName>
</protein>
<evidence type="ECO:0000313" key="3">
    <source>
        <dbReference type="EMBL" id="RKO67041.1"/>
    </source>
</evidence>
<dbReference type="Gene3D" id="1.10.260.40">
    <property type="entry name" value="lambda repressor-like DNA-binding domains"/>
    <property type="match status" value="1"/>
</dbReference>
<gene>
    <name evidence="3" type="ORF">D7024_08805</name>
</gene>
<dbReference type="OrthoDB" id="9805356at2"/>
<dbReference type="PROSITE" id="PS50943">
    <property type="entry name" value="HTH_CROC1"/>
    <property type="match status" value="1"/>
</dbReference>